<dbReference type="InterPro" id="IPR013549">
    <property type="entry name" value="DUF1731"/>
</dbReference>
<organism evidence="4 5">
    <name type="scientific">Flavobacterium orientale</name>
    <dbReference type="NCBI Taxonomy" id="1756020"/>
    <lineage>
        <taxon>Bacteria</taxon>
        <taxon>Pseudomonadati</taxon>
        <taxon>Bacteroidota</taxon>
        <taxon>Flavobacteriia</taxon>
        <taxon>Flavobacteriales</taxon>
        <taxon>Flavobacteriaceae</taxon>
        <taxon>Flavobacterium</taxon>
    </lineage>
</organism>
<dbReference type="Pfam" id="PF01370">
    <property type="entry name" value="Epimerase"/>
    <property type="match status" value="1"/>
</dbReference>
<dbReference type="RefSeq" id="WP_188360807.1">
    <property type="nucleotide sequence ID" value="NZ_BMFG01000001.1"/>
</dbReference>
<dbReference type="NCBIfam" id="TIGR01777">
    <property type="entry name" value="yfcH"/>
    <property type="match status" value="1"/>
</dbReference>
<evidence type="ECO:0000313" key="5">
    <source>
        <dbReference type="Proteomes" id="UP000625735"/>
    </source>
</evidence>
<dbReference type="SUPFAM" id="SSF51735">
    <property type="entry name" value="NAD(P)-binding Rossmann-fold domains"/>
    <property type="match status" value="1"/>
</dbReference>
<feature type="domain" description="DUF1731" evidence="3">
    <location>
        <begin position="253"/>
        <end position="299"/>
    </location>
</feature>
<evidence type="ECO:0000259" key="3">
    <source>
        <dbReference type="Pfam" id="PF08338"/>
    </source>
</evidence>
<dbReference type="EMBL" id="BMFG01000001">
    <property type="protein sequence ID" value="GGD16066.1"/>
    <property type="molecule type" value="Genomic_DNA"/>
</dbReference>
<dbReference type="PANTHER" id="PTHR11092">
    <property type="entry name" value="SUGAR NUCLEOTIDE EPIMERASE RELATED"/>
    <property type="match status" value="1"/>
</dbReference>
<comment type="similarity">
    <text evidence="1">Belongs to the NAD(P)-dependent epimerase/dehydratase family. SDR39U1 subfamily.</text>
</comment>
<comment type="caution">
    <text evidence="4">The sequence shown here is derived from an EMBL/GenBank/DDBJ whole genome shotgun (WGS) entry which is preliminary data.</text>
</comment>
<keyword evidence="5" id="KW-1185">Reference proteome</keyword>
<sequence length="302" mass="33736">MTLLVTGATGLIGNEIVSLLLQNGETVHYLTTSKSKIVDQPNYKGFYWDPKQGILDEKCLFGVESIIHLAGATVSKRWTNAYKQEIIESRIDTSNLLFKALKQHPNQVKQIVSASAIGIYQNSLTTLYTEDSKQLGDDFLANVVLKWEESVDKFSLLHLKVCKLRIGLVLSDKGGALSEMIKPIKLGLGSHFGSGMQMQSWIHIKDLANLFYFATQNQLDEVYNAVAPNPVSNKVLVKTIATVLQKPLFFPPVPKLVMKLILGEMHELLFSSQLVSSQKIVDKNFQFQFQEVAPALSNLLRK</sequence>
<dbReference type="Proteomes" id="UP000625735">
    <property type="component" value="Unassembled WGS sequence"/>
</dbReference>
<evidence type="ECO:0000259" key="2">
    <source>
        <dbReference type="Pfam" id="PF01370"/>
    </source>
</evidence>
<protein>
    <submittedName>
        <fullName evidence="4">NAD-dependent epimerase</fullName>
    </submittedName>
</protein>
<name>A0A916XWU8_9FLAO</name>
<reference evidence="4" key="2">
    <citation type="submission" date="2020-09" db="EMBL/GenBank/DDBJ databases">
        <authorList>
            <person name="Sun Q."/>
            <person name="Zhou Y."/>
        </authorList>
    </citation>
    <scope>NUCLEOTIDE SEQUENCE</scope>
    <source>
        <strain evidence="4">CGMCC 1.12506</strain>
    </source>
</reference>
<reference evidence="4" key="1">
    <citation type="journal article" date="2014" name="Int. J. Syst. Evol. Microbiol.">
        <title>Complete genome sequence of Corynebacterium casei LMG S-19264T (=DSM 44701T), isolated from a smear-ripened cheese.</title>
        <authorList>
            <consortium name="US DOE Joint Genome Institute (JGI-PGF)"/>
            <person name="Walter F."/>
            <person name="Albersmeier A."/>
            <person name="Kalinowski J."/>
            <person name="Ruckert C."/>
        </authorList>
    </citation>
    <scope>NUCLEOTIDE SEQUENCE</scope>
    <source>
        <strain evidence="4">CGMCC 1.12506</strain>
    </source>
</reference>
<dbReference type="Pfam" id="PF08338">
    <property type="entry name" value="DUF1731"/>
    <property type="match status" value="1"/>
</dbReference>
<evidence type="ECO:0000313" key="4">
    <source>
        <dbReference type="EMBL" id="GGD16066.1"/>
    </source>
</evidence>
<feature type="domain" description="NAD-dependent epimerase/dehydratase" evidence="2">
    <location>
        <begin position="4"/>
        <end position="224"/>
    </location>
</feature>
<dbReference type="InterPro" id="IPR036291">
    <property type="entry name" value="NAD(P)-bd_dom_sf"/>
</dbReference>
<dbReference type="InterPro" id="IPR010099">
    <property type="entry name" value="SDR39U1"/>
</dbReference>
<dbReference type="InterPro" id="IPR001509">
    <property type="entry name" value="Epimerase_deHydtase"/>
</dbReference>
<proteinExistence type="inferred from homology"/>
<dbReference type="Gene3D" id="3.40.50.720">
    <property type="entry name" value="NAD(P)-binding Rossmann-like Domain"/>
    <property type="match status" value="1"/>
</dbReference>
<gene>
    <name evidence="4" type="ORF">GCM10011343_03770</name>
</gene>
<dbReference type="PANTHER" id="PTHR11092:SF0">
    <property type="entry name" value="EPIMERASE FAMILY PROTEIN SDR39U1"/>
    <property type="match status" value="1"/>
</dbReference>
<evidence type="ECO:0000256" key="1">
    <source>
        <dbReference type="ARBA" id="ARBA00009353"/>
    </source>
</evidence>
<accession>A0A916XWU8</accession>
<dbReference type="AlphaFoldDB" id="A0A916XWU8"/>